<proteinExistence type="predicted"/>
<accession>A0A0H2ZTT3</accession>
<gene>
    <name evidence="1" type="ordered locus">MAV_0792</name>
</gene>
<reference evidence="1 2" key="1">
    <citation type="submission" date="2006-10" db="EMBL/GenBank/DDBJ databases">
        <authorList>
            <person name="Fleischmann R.D."/>
            <person name="Dodson R.J."/>
            <person name="Haft D.H."/>
            <person name="Merkel J.S."/>
            <person name="Nelson W.C."/>
            <person name="Fraser C.M."/>
        </authorList>
    </citation>
    <scope>NUCLEOTIDE SEQUENCE [LARGE SCALE GENOMIC DNA]</scope>
    <source>
        <strain evidence="1 2">104</strain>
    </source>
</reference>
<sequence>MAYGITPAFADLFLATLNNVPLTVPIVCAQLHNGDPGNAGTSNLSAVTSRQQLAVDTPTNGATELTGAAPSWNMTTGETIEAVSLWTGFDGDASAVCMFTLAANPPVTVADGDVLLLNVCNLTTTGMAS</sequence>
<name>A0A0H2ZTT3_MYCA1</name>
<dbReference type="InterPro" id="IPR056908">
    <property type="entry name" value="Gp80-like"/>
</dbReference>
<dbReference type="Pfam" id="PF23140">
    <property type="entry name" value="Gp80"/>
    <property type="match status" value="1"/>
</dbReference>
<protein>
    <submittedName>
        <fullName evidence="1">Gp34 protein</fullName>
    </submittedName>
</protein>
<dbReference type="EMBL" id="CP000479">
    <property type="protein sequence ID" value="ABK65215.1"/>
    <property type="molecule type" value="Genomic_DNA"/>
</dbReference>
<organism evidence="1 2">
    <name type="scientific">Mycobacterium avium (strain 104)</name>
    <dbReference type="NCBI Taxonomy" id="243243"/>
    <lineage>
        <taxon>Bacteria</taxon>
        <taxon>Bacillati</taxon>
        <taxon>Actinomycetota</taxon>
        <taxon>Actinomycetes</taxon>
        <taxon>Mycobacteriales</taxon>
        <taxon>Mycobacteriaceae</taxon>
        <taxon>Mycobacterium</taxon>
        <taxon>Mycobacterium avium complex (MAC)</taxon>
    </lineage>
</organism>
<dbReference type="KEGG" id="mav:MAV_0792"/>
<dbReference type="AlphaFoldDB" id="A0A0H2ZTT3"/>
<evidence type="ECO:0000313" key="1">
    <source>
        <dbReference type="EMBL" id="ABK65215.1"/>
    </source>
</evidence>
<dbReference type="HOGENOM" id="CLU_1946409_0_0_11"/>
<evidence type="ECO:0000313" key="2">
    <source>
        <dbReference type="Proteomes" id="UP000001574"/>
    </source>
</evidence>
<dbReference type="RefSeq" id="WP_011723759.1">
    <property type="nucleotide sequence ID" value="NC_008595.1"/>
</dbReference>
<dbReference type="Proteomes" id="UP000001574">
    <property type="component" value="Chromosome"/>
</dbReference>